<keyword evidence="8" id="KW-0325">Glycoprotein</keyword>
<evidence type="ECO:0000256" key="8">
    <source>
        <dbReference type="ARBA" id="ARBA00023180"/>
    </source>
</evidence>
<keyword evidence="5" id="KW-0677">Repeat</keyword>
<dbReference type="Gene3D" id="3.80.10.10">
    <property type="entry name" value="Ribonuclease Inhibitor"/>
    <property type="match status" value="2"/>
</dbReference>
<dbReference type="PANTHER" id="PTHR48061">
    <property type="entry name" value="LEUCINE-RICH REPEAT RECEPTOR PROTEIN KINASE EMS1-LIKE-RELATED"/>
    <property type="match status" value="1"/>
</dbReference>
<evidence type="ECO:0000313" key="11">
    <source>
        <dbReference type="EMBL" id="KAJ8532643.1"/>
    </source>
</evidence>
<dbReference type="GO" id="GO:0016020">
    <property type="term" value="C:membrane"/>
    <property type="evidence" value="ECO:0007669"/>
    <property type="project" value="UniProtKB-SubCell"/>
</dbReference>
<comment type="subcellular location">
    <subcellularLocation>
        <location evidence="1">Membrane</location>
        <topology evidence="1">Single-pass type I membrane protein</topology>
    </subcellularLocation>
</comment>
<dbReference type="OrthoDB" id="1394818at2759"/>
<gene>
    <name evidence="11" type="ORF">K7X08_012566</name>
</gene>
<evidence type="ECO:0000256" key="1">
    <source>
        <dbReference type="ARBA" id="ARBA00004479"/>
    </source>
</evidence>
<dbReference type="Proteomes" id="UP001152561">
    <property type="component" value="Unassembled WGS sequence"/>
</dbReference>
<feature type="signal peptide" evidence="9">
    <location>
        <begin position="1"/>
        <end position="23"/>
    </location>
</feature>
<keyword evidence="3" id="KW-0812">Transmembrane</keyword>
<keyword evidence="2" id="KW-0433">Leucine-rich repeat</keyword>
<dbReference type="Pfam" id="PF00560">
    <property type="entry name" value="LRR_1"/>
    <property type="match status" value="3"/>
</dbReference>
<dbReference type="InterPro" id="IPR032675">
    <property type="entry name" value="LRR_dom_sf"/>
</dbReference>
<dbReference type="InterPro" id="IPR013210">
    <property type="entry name" value="LRR_N_plant-typ"/>
</dbReference>
<evidence type="ECO:0000256" key="3">
    <source>
        <dbReference type="ARBA" id="ARBA00022692"/>
    </source>
</evidence>
<dbReference type="EMBL" id="JAJAGQ010000020">
    <property type="protein sequence ID" value="KAJ8532643.1"/>
    <property type="molecule type" value="Genomic_DNA"/>
</dbReference>
<name>A0A9Q1R0H2_9SOLA</name>
<evidence type="ECO:0000256" key="4">
    <source>
        <dbReference type="ARBA" id="ARBA00022729"/>
    </source>
</evidence>
<dbReference type="GO" id="GO:0050832">
    <property type="term" value="P:defense response to fungus"/>
    <property type="evidence" value="ECO:0007669"/>
    <property type="project" value="UniProtKB-ARBA"/>
</dbReference>
<evidence type="ECO:0000256" key="2">
    <source>
        <dbReference type="ARBA" id="ARBA00022614"/>
    </source>
</evidence>
<accession>A0A9Q1R0H2</accession>
<organism evidence="11 12">
    <name type="scientific">Anisodus acutangulus</name>
    <dbReference type="NCBI Taxonomy" id="402998"/>
    <lineage>
        <taxon>Eukaryota</taxon>
        <taxon>Viridiplantae</taxon>
        <taxon>Streptophyta</taxon>
        <taxon>Embryophyta</taxon>
        <taxon>Tracheophyta</taxon>
        <taxon>Spermatophyta</taxon>
        <taxon>Magnoliopsida</taxon>
        <taxon>eudicotyledons</taxon>
        <taxon>Gunneridae</taxon>
        <taxon>Pentapetalae</taxon>
        <taxon>asterids</taxon>
        <taxon>lamiids</taxon>
        <taxon>Solanales</taxon>
        <taxon>Solanaceae</taxon>
        <taxon>Solanoideae</taxon>
        <taxon>Hyoscyameae</taxon>
        <taxon>Anisodus</taxon>
    </lineage>
</organism>
<reference evidence="12" key="1">
    <citation type="journal article" date="2023" name="Proc. Natl. Acad. Sci. U.S.A.">
        <title>Genomic and structural basis for evolution of tropane alkaloid biosynthesis.</title>
        <authorList>
            <person name="Wanga Y.-J."/>
            <person name="Taina T."/>
            <person name="Yua J.-Y."/>
            <person name="Lia J."/>
            <person name="Xua B."/>
            <person name="Chenc J."/>
            <person name="D'Auriad J.C."/>
            <person name="Huanga J.-P."/>
            <person name="Huanga S.-X."/>
        </authorList>
    </citation>
    <scope>NUCLEOTIDE SEQUENCE [LARGE SCALE GENOMIC DNA]</scope>
    <source>
        <strain evidence="12">cv. KIB-2019</strain>
    </source>
</reference>
<proteinExistence type="predicted"/>
<evidence type="ECO:0000256" key="9">
    <source>
        <dbReference type="SAM" id="SignalP"/>
    </source>
</evidence>
<evidence type="ECO:0000256" key="5">
    <source>
        <dbReference type="ARBA" id="ARBA00022737"/>
    </source>
</evidence>
<evidence type="ECO:0000259" key="10">
    <source>
        <dbReference type="Pfam" id="PF08263"/>
    </source>
</evidence>
<dbReference type="InterPro" id="IPR001611">
    <property type="entry name" value="Leu-rich_rpt"/>
</dbReference>
<feature type="domain" description="Leucine-rich repeat-containing N-terminal plant-type" evidence="10">
    <location>
        <begin position="27"/>
        <end position="68"/>
    </location>
</feature>
<sequence length="330" mass="36916">MRSQLLLLILLVVVSIMKDVVEAKCLEDQKMQLLQLRNDGTYDPELSTKLQYWDERIDCCEWRGVSCNGSGQVIGLNLTDAWFSGSINALSDLKFLSVIILDFNNLSAAPFSRLLRRLIQSNCLESMLLQLNRRNTSEDIPGPLPSSMSNLTQLVYLDLFVNRFTASLFSLPSLDILDLSRNKFSGQITDQLQNVNSPLTKIDLSANNLEGPLPEFLFELKHVIKLSLSSNNFSATVKLDKFTKLQNLIDLDLSGSGLSVDANISQSDLAFLPQLHSLKLASCNLQNNISFLKNQYSLEVLDLSDNHIKGEIPNWIWGIAENSQCSESIS</sequence>
<keyword evidence="4 9" id="KW-0732">Signal</keyword>
<evidence type="ECO:0000256" key="7">
    <source>
        <dbReference type="ARBA" id="ARBA00023136"/>
    </source>
</evidence>
<dbReference type="SUPFAM" id="SSF52058">
    <property type="entry name" value="L domain-like"/>
    <property type="match status" value="1"/>
</dbReference>
<keyword evidence="6" id="KW-1133">Transmembrane helix</keyword>
<comment type="caution">
    <text evidence="11">The sequence shown here is derived from an EMBL/GenBank/DDBJ whole genome shotgun (WGS) entry which is preliminary data.</text>
</comment>
<keyword evidence="7" id="KW-0472">Membrane</keyword>
<protein>
    <recommendedName>
        <fullName evidence="10">Leucine-rich repeat-containing N-terminal plant-type domain-containing protein</fullName>
    </recommendedName>
</protein>
<evidence type="ECO:0000313" key="12">
    <source>
        <dbReference type="Proteomes" id="UP001152561"/>
    </source>
</evidence>
<dbReference type="Pfam" id="PF08263">
    <property type="entry name" value="LRRNT_2"/>
    <property type="match status" value="1"/>
</dbReference>
<keyword evidence="12" id="KW-1185">Reference proteome</keyword>
<dbReference type="AlphaFoldDB" id="A0A9Q1R0H2"/>
<feature type="chain" id="PRO_5040367634" description="Leucine-rich repeat-containing N-terminal plant-type domain-containing protein" evidence="9">
    <location>
        <begin position="24"/>
        <end position="330"/>
    </location>
</feature>
<dbReference type="InterPro" id="IPR046956">
    <property type="entry name" value="RLP23-like"/>
</dbReference>
<evidence type="ECO:0000256" key="6">
    <source>
        <dbReference type="ARBA" id="ARBA00022989"/>
    </source>
</evidence>
<dbReference type="PANTHER" id="PTHR48061:SF16">
    <property type="entry name" value="CF-2.2"/>
    <property type="match status" value="1"/>
</dbReference>